<reference evidence="2 3" key="1">
    <citation type="submission" date="2017-02" db="EMBL/GenBank/DDBJ databases">
        <title>Draft genome of Saccharomonospora sp. 154.</title>
        <authorList>
            <person name="Alonso-Carmona G.S."/>
            <person name="De La Haba R."/>
            <person name="Vera-Gargallo B."/>
            <person name="Sandoval-Trujillo A.H."/>
            <person name="Ramirez-Duran N."/>
            <person name="Ventosa A."/>
        </authorList>
    </citation>
    <scope>NUCLEOTIDE SEQUENCE [LARGE SCALE GENOMIC DNA]</scope>
    <source>
        <strain evidence="2 3">LRS4.154</strain>
    </source>
</reference>
<proteinExistence type="predicted"/>
<evidence type="ECO:0000313" key="2">
    <source>
        <dbReference type="EMBL" id="OQO94165.1"/>
    </source>
</evidence>
<dbReference type="OrthoDB" id="3629194at2"/>
<protein>
    <submittedName>
        <fullName evidence="2">Uncharacterized protein</fullName>
    </submittedName>
</protein>
<dbReference type="STRING" id="1962155.B1813_05785"/>
<gene>
    <name evidence="2" type="ORF">B1813_05785</name>
</gene>
<comment type="caution">
    <text evidence="2">The sequence shown here is derived from an EMBL/GenBank/DDBJ whole genome shotgun (WGS) entry which is preliminary data.</text>
</comment>
<dbReference type="AlphaFoldDB" id="A0A1V9AAK7"/>
<keyword evidence="3" id="KW-1185">Reference proteome</keyword>
<evidence type="ECO:0000313" key="3">
    <source>
        <dbReference type="Proteomes" id="UP000192591"/>
    </source>
</evidence>
<feature type="region of interest" description="Disordered" evidence="1">
    <location>
        <begin position="15"/>
        <end position="52"/>
    </location>
</feature>
<dbReference type="EMBL" id="MWIH01000003">
    <property type="protein sequence ID" value="OQO94165.1"/>
    <property type="molecule type" value="Genomic_DNA"/>
</dbReference>
<name>A0A1V9AAK7_SACPI</name>
<accession>A0A1V9AAK7</accession>
<evidence type="ECO:0000256" key="1">
    <source>
        <dbReference type="SAM" id="MobiDB-lite"/>
    </source>
</evidence>
<sequence length="147" mass="15416">MIAATALLAATACGEQTTAQNQPGAGAEPPPASQELSRAPEDVPHDGPVPMGQIDSAALPEGYPLDVAVSEQGRTLTIVAQEGGCTKASATVEEQTERKVAITLVESKPADKNVACTMDMRYPPLTVELEEPLSDRKVVLDHETSTH</sequence>
<organism evidence="2 3">
    <name type="scientific">Saccharomonospora piscinae</name>
    <dbReference type="NCBI Taxonomy" id="687388"/>
    <lineage>
        <taxon>Bacteria</taxon>
        <taxon>Bacillati</taxon>
        <taxon>Actinomycetota</taxon>
        <taxon>Actinomycetes</taxon>
        <taxon>Pseudonocardiales</taxon>
        <taxon>Pseudonocardiaceae</taxon>
        <taxon>Saccharomonospora</taxon>
    </lineage>
</organism>
<dbReference type="Proteomes" id="UP000192591">
    <property type="component" value="Unassembled WGS sequence"/>
</dbReference>